<feature type="compositionally biased region" description="Acidic residues" evidence="2">
    <location>
        <begin position="103"/>
        <end position="121"/>
    </location>
</feature>
<evidence type="ECO:0000313" key="5">
    <source>
        <dbReference type="Proteomes" id="UP000799778"/>
    </source>
</evidence>
<evidence type="ECO:0000259" key="3">
    <source>
        <dbReference type="PROSITE" id="PS50157"/>
    </source>
</evidence>
<feature type="region of interest" description="Disordered" evidence="2">
    <location>
        <begin position="1290"/>
        <end position="1391"/>
    </location>
</feature>
<feature type="compositionally biased region" description="Basic and acidic residues" evidence="2">
    <location>
        <begin position="1087"/>
        <end position="1098"/>
    </location>
</feature>
<feature type="region of interest" description="Disordered" evidence="2">
    <location>
        <begin position="1026"/>
        <end position="1074"/>
    </location>
</feature>
<feature type="compositionally biased region" description="Basic and acidic residues" evidence="2">
    <location>
        <begin position="1353"/>
        <end position="1367"/>
    </location>
</feature>
<dbReference type="PROSITE" id="PS50157">
    <property type="entry name" value="ZINC_FINGER_C2H2_2"/>
    <property type="match status" value="1"/>
</dbReference>
<sequence>MDKVHLSTRVDACGRGFVSLSQALTESERYGDQVRPQAIQDEFDRFKIWAGNIAAHRKGRRSLEYRLRDAAHLKAETENLLIALQESLSDALAIVKGERVPWDELDDSDTDSESDIDSDDGADLKSDTELQQLNASVKNTVTCLFRLSMSIRDPAPNSQYRSTIIVDKSYFEAHDIQHVRAKFEVEDNYLSERLGKAISGRRQYLSYREEHHNKLAKKVETIGFEEPRTEHTTNSTEASPLPKIAVEDSSTIVDNDDALSQTSYASSVNSTIRIPPLPKIAREEEYFECPLCFMIVSIHTTAAWKQHVYRDLHPYCCTFEHCTTADRLYDSRHAWFQHELEAHRTAWQCVEGCEKLFNNEPDFDSHVKDTHPEISGDQMMFALKRTATRSAKLADITICSLCGKEMTLRALQKHLGHHQEQLALFALPPNLEATEDEPLDDFKDNPITKGWEDDGSSDGSDDGDDSRRVEEFVEQFRRLFWNVTVGSGDPSIEIGSDQKTRWLGECQALLKELSSINTNGNAEMERRKDSAIHEVASFAESLGLNSISSAAGQPDDHPNDQLDRSNSIEFQQPSRTIVQDPRFEVPKPTVDGADYGPVTEPADSNDNMQRKGKEREMPQDTDQTHQDPIDPLWDEMMRGLLGSSSDESIEGAPLSSPEEIRERLPETLKPIEGLNPGEDKQVTFNANPVDSGGDPYASLDLAEDMRNSASVNRDEDSYTDPAIRYRDSQSRREDLERESQSNRQPVRETVPRREPIVGSSQPTDLDDEGYSYTDIAAMYRDTEPAWRRPRVGSTERGTRPSSLLVDNQSPRRSVRDPGPPPSTRGFDKINRYGQQGRTSGSISRQGRGAGQDNEPNLDRAADMSQNTGSAVDDTEFEPTPTTTIEPSSQVAQGVQGDENRKPALHRCQSCGMEFLLADNLSTHYRIFGQKHDMASVMESPYYLPHHKSPVLEDQETLEKQDSSSNNRVWPGMHQQAAAQAAAQNQRRILSGDFQGISEPSQTDPNNHDLLFDNVHDGVNKNISLYETSGKQSRIDDTVGTVSANDRSTPVPPTEVPTSSISDNPPKEGSRNSGSKYTVDHELAARHANESVFGSDERTSFTFRPENNMEEIYKEQERAASSSNPAKQSVRAGKEPKGILRKPRSAFPEDTEPLREGVAPRVDALEGKDIPVGARWTKIDRRLVNPQALEEAHERFEERADCVIVLRVLDKSEIQKLADRTKEIRAERLNPEDRDTRRAKEAQAAIAAERASREERAYRPERNRRNRSQETLELDRRDRVRGVHRLSNVNLPSLVDGSPSPQPLLAQRRESLGPEGDRIRISRPNLGSTYRTPQVVIETSTSRGSNRRTTSYDVRSRTDGNIRPRGTDRAGSSSSTPTIVINTGSSRQSRTEREIIVEERGSRTRTYHVDRSTPTRDYFPSPQRRTSDELVMRQTGSKRDALERSISSRERIPTSFDSKGEVEKEIKKPGRRERLIASLRRTRKEDR</sequence>
<dbReference type="InterPro" id="IPR058925">
    <property type="entry name" value="zf-C2H2_AcuF"/>
</dbReference>
<proteinExistence type="predicted"/>
<dbReference type="GeneID" id="54285531"/>
<dbReference type="RefSeq" id="XP_033385002.1">
    <property type="nucleotide sequence ID" value="XM_033528134.1"/>
</dbReference>
<accession>A0A6A5XUN4</accession>
<keyword evidence="5" id="KW-1185">Reference proteome</keyword>
<dbReference type="Pfam" id="PF26118">
    <property type="entry name" value="DUF8035"/>
    <property type="match status" value="1"/>
</dbReference>
<feature type="region of interest" description="Disordered" evidence="2">
    <location>
        <begin position="1227"/>
        <end position="1275"/>
    </location>
</feature>
<feature type="compositionally biased region" description="Basic and acidic residues" evidence="2">
    <location>
        <begin position="608"/>
        <end position="628"/>
    </location>
</feature>
<evidence type="ECO:0000256" key="1">
    <source>
        <dbReference type="PROSITE-ProRule" id="PRU00042"/>
    </source>
</evidence>
<keyword evidence="1" id="KW-0862">Zinc</keyword>
<dbReference type="OrthoDB" id="6133115at2759"/>
<feature type="compositionally biased region" description="Basic and acidic residues" evidence="2">
    <location>
        <begin position="1227"/>
        <end position="1240"/>
    </location>
</feature>
<feature type="compositionally biased region" description="Polar residues" evidence="2">
    <location>
        <begin position="799"/>
        <end position="811"/>
    </location>
</feature>
<dbReference type="InterPro" id="IPR013087">
    <property type="entry name" value="Znf_C2H2_type"/>
</dbReference>
<dbReference type="Pfam" id="PF26082">
    <property type="entry name" value="zf-C2H2_AcuF"/>
    <property type="match status" value="1"/>
</dbReference>
<evidence type="ECO:0000313" key="4">
    <source>
        <dbReference type="EMBL" id="KAF2016663.1"/>
    </source>
</evidence>
<name>A0A6A5XUN4_9PLEO</name>
<feature type="compositionally biased region" description="Basic and acidic residues" evidence="2">
    <location>
        <begin position="1424"/>
        <end position="1474"/>
    </location>
</feature>
<dbReference type="GO" id="GO:0008270">
    <property type="term" value="F:zinc ion binding"/>
    <property type="evidence" value="ECO:0007669"/>
    <property type="project" value="UniProtKB-KW"/>
</dbReference>
<feature type="compositionally biased region" description="Low complexity" evidence="2">
    <location>
        <begin position="1338"/>
        <end position="1350"/>
    </location>
</feature>
<feature type="compositionally biased region" description="Basic and acidic residues" evidence="2">
    <location>
        <begin position="723"/>
        <end position="755"/>
    </location>
</feature>
<dbReference type="PROSITE" id="PS00028">
    <property type="entry name" value="ZINC_FINGER_C2H2_1"/>
    <property type="match status" value="1"/>
</dbReference>
<feature type="compositionally biased region" description="Basic and acidic residues" evidence="2">
    <location>
        <begin position="1306"/>
        <end position="1319"/>
    </location>
</feature>
<feature type="region of interest" description="Disordered" evidence="2">
    <location>
        <begin position="1087"/>
        <end position="1106"/>
    </location>
</feature>
<feature type="region of interest" description="Disordered" evidence="2">
    <location>
        <begin position="1408"/>
        <end position="1486"/>
    </location>
</feature>
<feature type="region of interest" description="Disordered" evidence="2">
    <location>
        <begin position="434"/>
        <end position="467"/>
    </location>
</feature>
<gene>
    <name evidence="4" type="ORF">BU24DRAFT_423040</name>
</gene>
<protein>
    <recommendedName>
        <fullName evidence="3">C2H2-type domain-containing protein</fullName>
    </recommendedName>
</protein>
<feature type="domain" description="C2H2-type" evidence="3">
    <location>
        <begin position="905"/>
        <end position="931"/>
    </location>
</feature>
<dbReference type="PANTHER" id="PTHR35391:SF7">
    <property type="entry name" value="C2H2-TYPE DOMAIN-CONTAINING PROTEIN"/>
    <property type="match status" value="1"/>
</dbReference>
<feature type="region of interest" description="Disordered" evidence="2">
    <location>
        <begin position="1114"/>
        <end position="1151"/>
    </location>
</feature>
<feature type="region of interest" description="Disordered" evidence="2">
    <location>
        <begin position="547"/>
        <end position="899"/>
    </location>
</feature>
<dbReference type="PANTHER" id="PTHR35391">
    <property type="entry name" value="C2H2-TYPE DOMAIN-CONTAINING PROTEIN-RELATED"/>
    <property type="match status" value="1"/>
</dbReference>
<feature type="compositionally biased region" description="Basic and acidic residues" evidence="2">
    <location>
        <begin position="440"/>
        <end position="452"/>
    </location>
</feature>
<feature type="compositionally biased region" description="Polar residues" evidence="2">
    <location>
        <begin position="1369"/>
        <end position="1387"/>
    </location>
</feature>
<organism evidence="4 5">
    <name type="scientific">Aaosphaeria arxii CBS 175.79</name>
    <dbReference type="NCBI Taxonomy" id="1450172"/>
    <lineage>
        <taxon>Eukaryota</taxon>
        <taxon>Fungi</taxon>
        <taxon>Dikarya</taxon>
        <taxon>Ascomycota</taxon>
        <taxon>Pezizomycotina</taxon>
        <taxon>Dothideomycetes</taxon>
        <taxon>Pleosporomycetidae</taxon>
        <taxon>Pleosporales</taxon>
        <taxon>Pleosporales incertae sedis</taxon>
        <taxon>Aaosphaeria</taxon>
    </lineage>
</organism>
<reference evidence="4" key="1">
    <citation type="journal article" date="2020" name="Stud. Mycol.">
        <title>101 Dothideomycetes genomes: a test case for predicting lifestyles and emergence of pathogens.</title>
        <authorList>
            <person name="Haridas S."/>
            <person name="Albert R."/>
            <person name="Binder M."/>
            <person name="Bloem J."/>
            <person name="Labutti K."/>
            <person name="Salamov A."/>
            <person name="Andreopoulos B."/>
            <person name="Baker S."/>
            <person name="Barry K."/>
            <person name="Bills G."/>
            <person name="Bluhm B."/>
            <person name="Cannon C."/>
            <person name="Castanera R."/>
            <person name="Culley D."/>
            <person name="Daum C."/>
            <person name="Ezra D."/>
            <person name="Gonzalez J."/>
            <person name="Henrissat B."/>
            <person name="Kuo A."/>
            <person name="Liang C."/>
            <person name="Lipzen A."/>
            <person name="Lutzoni F."/>
            <person name="Magnuson J."/>
            <person name="Mondo S."/>
            <person name="Nolan M."/>
            <person name="Ohm R."/>
            <person name="Pangilinan J."/>
            <person name="Park H.-J."/>
            <person name="Ramirez L."/>
            <person name="Alfaro M."/>
            <person name="Sun H."/>
            <person name="Tritt A."/>
            <person name="Yoshinaga Y."/>
            <person name="Zwiers L.-H."/>
            <person name="Turgeon B."/>
            <person name="Goodwin S."/>
            <person name="Spatafora J."/>
            <person name="Crous P."/>
            <person name="Grigoriev I."/>
        </authorList>
    </citation>
    <scope>NUCLEOTIDE SEQUENCE</scope>
    <source>
        <strain evidence="4">CBS 175.79</strain>
    </source>
</reference>
<feature type="compositionally biased region" description="Low complexity" evidence="2">
    <location>
        <begin position="877"/>
        <end position="886"/>
    </location>
</feature>
<dbReference type="EMBL" id="ML978069">
    <property type="protein sequence ID" value="KAF2016663.1"/>
    <property type="molecule type" value="Genomic_DNA"/>
</dbReference>
<feature type="compositionally biased region" description="Basic and acidic residues" evidence="2">
    <location>
        <begin position="554"/>
        <end position="563"/>
    </location>
</feature>
<dbReference type="SMART" id="SM00355">
    <property type="entry name" value="ZnF_C2H2"/>
    <property type="match status" value="5"/>
</dbReference>
<feature type="compositionally biased region" description="Polar residues" evidence="2">
    <location>
        <begin position="564"/>
        <end position="577"/>
    </location>
</feature>
<feature type="compositionally biased region" description="Polar residues" evidence="2">
    <location>
        <begin position="832"/>
        <end position="844"/>
    </location>
</feature>
<dbReference type="Proteomes" id="UP000799778">
    <property type="component" value="Unassembled WGS sequence"/>
</dbReference>
<dbReference type="InterPro" id="IPR058348">
    <property type="entry name" value="DUF8035"/>
</dbReference>
<keyword evidence="1" id="KW-0863">Zinc-finger</keyword>
<evidence type="ECO:0000256" key="2">
    <source>
        <dbReference type="SAM" id="MobiDB-lite"/>
    </source>
</evidence>
<keyword evidence="1" id="KW-0479">Metal-binding</keyword>
<feature type="compositionally biased region" description="Basic and acidic residues" evidence="2">
    <location>
        <begin position="1249"/>
        <end position="1275"/>
    </location>
</feature>
<feature type="compositionally biased region" description="Acidic residues" evidence="2">
    <location>
        <begin position="453"/>
        <end position="464"/>
    </location>
</feature>
<feature type="region of interest" description="Disordered" evidence="2">
    <location>
        <begin position="103"/>
        <end position="123"/>
    </location>
</feature>